<proteinExistence type="predicted"/>
<comment type="caution">
    <text evidence="1">The sequence shown here is derived from an EMBL/GenBank/DDBJ whole genome shotgun (WGS) entry which is preliminary data.</text>
</comment>
<accession>A0ABR3CZX8</accession>
<keyword evidence="2" id="KW-1185">Reference proteome</keyword>
<evidence type="ECO:0000313" key="1">
    <source>
        <dbReference type="EMBL" id="KAL0465982.1"/>
    </source>
</evidence>
<protein>
    <submittedName>
        <fullName evidence="1">Uncharacterized protein</fullName>
    </submittedName>
</protein>
<name>A0ABR3CZX8_NEUIN</name>
<dbReference type="Proteomes" id="UP001451303">
    <property type="component" value="Unassembled WGS sequence"/>
</dbReference>
<dbReference type="EMBL" id="JAVLET010000014">
    <property type="protein sequence ID" value="KAL0465982.1"/>
    <property type="molecule type" value="Genomic_DNA"/>
</dbReference>
<gene>
    <name evidence="1" type="ORF">QR685DRAFT_557424</name>
</gene>
<organism evidence="1 2">
    <name type="scientific">Neurospora intermedia</name>
    <dbReference type="NCBI Taxonomy" id="5142"/>
    <lineage>
        <taxon>Eukaryota</taxon>
        <taxon>Fungi</taxon>
        <taxon>Dikarya</taxon>
        <taxon>Ascomycota</taxon>
        <taxon>Pezizomycotina</taxon>
        <taxon>Sordariomycetes</taxon>
        <taxon>Sordariomycetidae</taxon>
        <taxon>Sordariales</taxon>
        <taxon>Sordariaceae</taxon>
        <taxon>Neurospora</taxon>
    </lineage>
</organism>
<reference evidence="1 2" key="1">
    <citation type="submission" date="2023-09" db="EMBL/GenBank/DDBJ databases">
        <title>Multi-omics analysis of a traditional fermented food reveals byproduct-associated fungal strains for waste-to-food upcycling.</title>
        <authorList>
            <consortium name="Lawrence Berkeley National Laboratory"/>
            <person name="Rekdal V.M."/>
            <person name="Villalobos-Escobedo J.M."/>
            <person name="Rodriguez-Valeron N."/>
            <person name="Garcia M.O."/>
            <person name="Vasquez D.P."/>
            <person name="Damayanti I."/>
            <person name="Sorensen P.M."/>
            <person name="Baidoo E.E."/>
            <person name="De Carvalho A.C."/>
            <person name="Riley R."/>
            <person name="Lipzen A."/>
            <person name="He G."/>
            <person name="Yan M."/>
            <person name="Haridas S."/>
            <person name="Daum C."/>
            <person name="Yoshinaga Y."/>
            <person name="Ng V."/>
            <person name="Grigoriev I.V."/>
            <person name="Munk R."/>
            <person name="Nuraida L."/>
            <person name="Wijaya C.H."/>
            <person name="Morales P.-C."/>
            <person name="Keasling J.D."/>
        </authorList>
    </citation>
    <scope>NUCLEOTIDE SEQUENCE [LARGE SCALE GENOMIC DNA]</scope>
    <source>
        <strain evidence="1 2">FGSC 2613</strain>
    </source>
</reference>
<sequence>MFKSLPSARKCGHLNNSHLYPQILHDSKHRGIEVGDVKLNHSGLPVIDSKGNQHEHDVKTFMDEHHHVSTAFKLMSLLDLNLWNMYGTAWAPPFYPGMNMYQQQVKNPLPLPG</sequence>
<evidence type="ECO:0000313" key="2">
    <source>
        <dbReference type="Proteomes" id="UP001451303"/>
    </source>
</evidence>